<dbReference type="PANTHER" id="PTHR12106">
    <property type="entry name" value="SORTILIN RELATED"/>
    <property type="match status" value="1"/>
</dbReference>
<dbReference type="InterPro" id="IPR050310">
    <property type="entry name" value="VPS10-sortilin"/>
</dbReference>
<evidence type="ECO:0000313" key="4">
    <source>
        <dbReference type="EMBL" id="TGD56915.1"/>
    </source>
</evidence>
<feature type="chain" id="PRO_5021357313" evidence="2">
    <location>
        <begin position="20"/>
        <end position="766"/>
    </location>
</feature>
<evidence type="ECO:0000256" key="2">
    <source>
        <dbReference type="SAM" id="SignalP"/>
    </source>
</evidence>
<dbReference type="SUPFAM" id="SSF110296">
    <property type="entry name" value="Oligoxyloglucan reducing end-specific cellobiohydrolase"/>
    <property type="match status" value="3"/>
</dbReference>
<organism evidence="4 5">
    <name type="scientific">Flavobacterium humi</name>
    <dbReference type="NCBI Taxonomy" id="2562683"/>
    <lineage>
        <taxon>Bacteria</taxon>
        <taxon>Pseudomonadati</taxon>
        <taxon>Bacteroidota</taxon>
        <taxon>Flavobacteriia</taxon>
        <taxon>Flavobacteriales</taxon>
        <taxon>Flavobacteriaceae</taxon>
        <taxon>Flavobacterium</taxon>
    </lineage>
</organism>
<keyword evidence="1 2" id="KW-0732">Signal</keyword>
<dbReference type="Pfam" id="PF18962">
    <property type="entry name" value="Por_Secre_tail"/>
    <property type="match status" value="1"/>
</dbReference>
<feature type="domain" description="Secretion system C-terminal sorting" evidence="3">
    <location>
        <begin position="697"/>
        <end position="765"/>
    </location>
</feature>
<evidence type="ECO:0000259" key="3">
    <source>
        <dbReference type="Pfam" id="PF18962"/>
    </source>
</evidence>
<comment type="caution">
    <text evidence="4">The sequence shown here is derived from an EMBL/GenBank/DDBJ whole genome shotgun (WGS) entry which is preliminary data.</text>
</comment>
<gene>
    <name evidence="4" type="ORF">E4635_14055</name>
</gene>
<evidence type="ECO:0000256" key="1">
    <source>
        <dbReference type="ARBA" id="ARBA00022729"/>
    </source>
</evidence>
<dbReference type="Gene3D" id="2.130.10.10">
    <property type="entry name" value="YVTN repeat-like/Quinoprotein amine dehydrogenase"/>
    <property type="match status" value="3"/>
</dbReference>
<evidence type="ECO:0000313" key="5">
    <source>
        <dbReference type="Proteomes" id="UP000297407"/>
    </source>
</evidence>
<dbReference type="PANTHER" id="PTHR12106:SF27">
    <property type="entry name" value="SORTILIN-RELATED RECEPTOR"/>
    <property type="match status" value="1"/>
</dbReference>
<name>A0A4Z0L3U2_9FLAO</name>
<accession>A0A4Z0L3U2</accession>
<protein>
    <submittedName>
        <fullName evidence="4">T9SS type A sorting domain-containing protein</fullName>
    </submittedName>
</protein>
<sequence>MKKITLLAIWFFICCSANAQMILEGTTDYGKLQDVTYDANVQNKLYAATQGNHIVVSLDNGLNWNVLFSYPNSSAFIEDLRMLPGNNDLSFSIGGAICIYNLATNQITATFPVPQSGVPGAGLSRISSYYVRDAAGTTMLVDTTFKIGFAGFGKTFYTEDGGAHWQEIYYTVNNDNVFINNVAISPNNPKMLFLARGLGDSGIDGGLFISVNGGNSWQESLAGVSTEAIAFNPANGNEILVGSSIGFGIHPENLFKSTDNGLSWNALPITWTDETLNNITKIVYNDSNPNKIIVLDENEIVRSDDGGDTWTNVVYPVGISMVYYYGINASYNPVNENQVVITTDLYPQISNDGGATLTQIRAPFFNCVSTSIGKYATGSHLYYHAQGGRLHKNLQTNVTSAYDTELPNSFNPKRNYSVADPTIAGRVFTYASMGFFGGYLKVSNDYGATTTDLLQAFADDMQELTIDPNNSNVIYVSMRSTENSTVYKIDFSDLNNVVTTEITTPEVSEFGYGVVTGIIVGGANSEEMYIAKGTKVFKSVDGGVNWIEKISGLALNEGNDIIFDLVKNPFHANQLSVATNAGIYTTSDGAENWTLSMGSNVNRLKYSPINDGVIAAAAHTSALGEAAIYYSIDNGLTWSTVAAAQLNYAATGAVDFSFEGTTIDAYIGAVDLGVVKYSIINLPLSIKHPSSNGTLGLYPNPAVSEVTLSVPDTTQIQSVAVFSLLGQKVIESNTSRLNVSGLAVGTYVVKATTSSGNIFIQKMIVE</sequence>
<dbReference type="RefSeq" id="WP_135527339.1">
    <property type="nucleotide sequence ID" value="NZ_SRLH01000008.1"/>
</dbReference>
<reference evidence="4 5" key="1">
    <citation type="submission" date="2019-04" db="EMBL/GenBank/DDBJ databases">
        <title>Flavobacterium sp. strain DS2-A Genome sequencing and assembly.</title>
        <authorList>
            <person name="Kim I."/>
        </authorList>
    </citation>
    <scope>NUCLEOTIDE SEQUENCE [LARGE SCALE GENOMIC DNA]</scope>
    <source>
        <strain evidence="4 5">DS2-A</strain>
    </source>
</reference>
<dbReference type="EMBL" id="SRLH01000008">
    <property type="protein sequence ID" value="TGD56915.1"/>
    <property type="molecule type" value="Genomic_DNA"/>
</dbReference>
<dbReference type="AlphaFoldDB" id="A0A4Z0L3U2"/>
<dbReference type="Proteomes" id="UP000297407">
    <property type="component" value="Unassembled WGS sequence"/>
</dbReference>
<dbReference type="InterPro" id="IPR015943">
    <property type="entry name" value="WD40/YVTN_repeat-like_dom_sf"/>
</dbReference>
<keyword evidence="5" id="KW-1185">Reference proteome</keyword>
<dbReference type="InterPro" id="IPR026444">
    <property type="entry name" value="Secre_tail"/>
</dbReference>
<feature type="signal peptide" evidence="2">
    <location>
        <begin position="1"/>
        <end position="19"/>
    </location>
</feature>
<proteinExistence type="predicted"/>
<dbReference type="NCBIfam" id="TIGR04183">
    <property type="entry name" value="Por_Secre_tail"/>
    <property type="match status" value="1"/>
</dbReference>
<dbReference type="OrthoDB" id="9757947at2"/>